<reference evidence="1 2" key="1">
    <citation type="journal article" date="2015" name="Parasit. Vectors">
        <title>Draft genome of the scabies mite.</title>
        <authorList>
            <person name="Rider S.D.Jr."/>
            <person name="Morgan M.S."/>
            <person name="Arlian L.G."/>
        </authorList>
    </citation>
    <scope>NUCLEOTIDE SEQUENCE [LARGE SCALE GENOMIC DNA]</scope>
    <source>
        <strain evidence="1">Arlian Lab</strain>
    </source>
</reference>
<dbReference type="VEuPathDB" id="VectorBase:SSCA010152"/>
<evidence type="ECO:0000313" key="2">
    <source>
        <dbReference type="Proteomes" id="UP000616769"/>
    </source>
</evidence>
<organism evidence="1 2">
    <name type="scientific">Sarcoptes scabiei</name>
    <name type="common">Itch mite</name>
    <name type="synonym">Acarus scabiei</name>
    <dbReference type="NCBI Taxonomy" id="52283"/>
    <lineage>
        <taxon>Eukaryota</taxon>
        <taxon>Metazoa</taxon>
        <taxon>Ecdysozoa</taxon>
        <taxon>Arthropoda</taxon>
        <taxon>Chelicerata</taxon>
        <taxon>Arachnida</taxon>
        <taxon>Acari</taxon>
        <taxon>Acariformes</taxon>
        <taxon>Sarcoptiformes</taxon>
        <taxon>Astigmata</taxon>
        <taxon>Psoroptidia</taxon>
        <taxon>Sarcoptoidea</taxon>
        <taxon>Sarcoptidae</taxon>
        <taxon>Sarcoptinae</taxon>
        <taxon>Sarcoptes</taxon>
    </lineage>
</organism>
<protein>
    <submittedName>
        <fullName evidence="1">Uncharacterized protein</fullName>
    </submittedName>
</protein>
<dbReference type="AlphaFoldDB" id="A0A132AEQ9"/>
<evidence type="ECO:0000313" key="1">
    <source>
        <dbReference type="EMBL" id="KPM08910.1"/>
    </source>
</evidence>
<dbReference type="EMBL" id="JXLN01012869">
    <property type="protein sequence ID" value="KPM08910.1"/>
    <property type="molecule type" value="Genomic_DNA"/>
</dbReference>
<accession>A0A132AEQ9</accession>
<comment type="caution">
    <text evidence="1">The sequence shown here is derived from an EMBL/GenBank/DDBJ whole genome shotgun (WGS) entry which is preliminary data.</text>
</comment>
<sequence>MAKSIRKILNFLPIVAIITWCLLQSPVMIDARKHHGDIIIIGGGGGDGGGFGGLGGLLTLGSVFGAFGDGDLILGRRQQKAKIQIKFSE</sequence>
<dbReference type="Proteomes" id="UP000616769">
    <property type="component" value="Unassembled WGS sequence"/>
</dbReference>
<gene>
    <name evidence="1" type="ORF">QR98_0074360</name>
</gene>
<proteinExistence type="predicted"/>
<name>A0A132AEQ9_SARSC</name>